<dbReference type="PANTHER" id="PTHR10773">
    <property type="entry name" value="DNA-DIRECTED RNA POLYMERASES I, II, AND III SUBUNIT RPABC2"/>
    <property type="match status" value="1"/>
</dbReference>
<organism evidence="1 2">
    <name type="scientific">Elysia marginata</name>
    <dbReference type="NCBI Taxonomy" id="1093978"/>
    <lineage>
        <taxon>Eukaryota</taxon>
        <taxon>Metazoa</taxon>
        <taxon>Spiralia</taxon>
        <taxon>Lophotrochozoa</taxon>
        <taxon>Mollusca</taxon>
        <taxon>Gastropoda</taxon>
        <taxon>Heterobranchia</taxon>
        <taxon>Euthyneura</taxon>
        <taxon>Panpulmonata</taxon>
        <taxon>Sacoglossa</taxon>
        <taxon>Placobranchoidea</taxon>
        <taxon>Plakobranchidae</taxon>
        <taxon>Elysia</taxon>
    </lineage>
</organism>
<dbReference type="GO" id="GO:0003746">
    <property type="term" value="F:translation elongation factor activity"/>
    <property type="evidence" value="ECO:0007669"/>
    <property type="project" value="UniProtKB-KW"/>
</dbReference>
<keyword evidence="1" id="KW-0648">Protein biosynthesis</keyword>
<protein>
    <submittedName>
        <fullName evidence="1">Elongation factor 4</fullName>
    </submittedName>
</protein>
<reference evidence="1 2" key="1">
    <citation type="journal article" date="2021" name="Elife">
        <title>Chloroplast acquisition without the gene transfer in kleptoplastic sea slugs, Plakobranchus ocellatus.</title>
        <authorList>
            <person name="Maeda T."/>
            <person name="Takahashi S."/>
            <person name="Yoshida T."/>
            <person name="Shimamura S."/>
            <person name="Takaki Y."/>
            <person name="Nagai Y."/>
            <person name="Toyoda A."/>
            <person name="Suzuki Y."/>
            <person name="Arimoto A."/>
            <person name="Ishii H."/>
            <person name="Satoh N."/>
            <person name="Nishiyama T."/>
            <person name="Hasebe M."/>
            <person name="Maruyama T."/>
            <person name="Minagawa J."/>
            <person name="Obokata J."/>
            <person name="Shigenobu S."/>
        </authorList>
    </citation>
    <scope>NUCLEOTIDE SEQUENCE [LARGE SCALE GENOMIC DNA]</scope>
</reference>
<dbReference type="AlphaFoldDB" id="A0AAV4EJ85"/>
<evidence type="ECO:0000313" key="2">
    <source>
        <dbReference type="Proteomes" id="UP000762676"/>
    </source>
</evidence>
<proteinExistence type="predicted"/>
<evidence type="ECO:0000313" key="1">
    <source>
        <dbReference type="EMBL" id="GFR61147.1"/>
    </source>
</evidence>
<comment type="caution">
    <text evidence="1">The sequence shown here is derived from an EMBL/GenBank/DDBJ whole genome shotgun (WGS) entry which is preliminary data.</text>
</comment>
<keyword evidence="1" id="KW-0251">Elongation factor</keyword>
<keyword evidence="2" id="KW-1185">Reference proteome</keyword>
<sequence>MLRSARYLEKKVGSLKRDTTFHNLLNKSDKNDRESVCRIFFLKTLALKPDFVYNTVRSVTNTGTLELSHQGTHGNQRKIDQTIVQGIRNHINSFQVVDSHYCR</sequence>
<accession>A0AAV4EJ85</accession>
<dbReference type="Proteomes" id="UP000762676">
    <property type="component" value="Unassembled WGS sequence"/>
</dbReference>
<dbReference type="EMBL" id="BMAT01003716">
    <property type="protein sequence ID" value="GFR61147.1"/>
    <property type="molecule type" value="Genomic_DNA"/>
</dbReference>
<name>A0AAV4EJ85_9GAST</name>
<gene>
    <name evidence="1" type="ORF">ElyMa_001838600</name>
</gene>
<dbReference type="PANTHER" id="PTHR10773:SF19">
    <property type="match status" value="1"/>
</dbReference>